<evidence type="ECO:0000313" key="2">
    <source>
        <dbReference type="Proteomes" id="UP000002011"/>
    </source>
</evidence>
<gene>
    <name evidence="1" type="ordered locus">Dfer_0660</name>
</gene>
<keyword evidence="2" id="KW-1185">Reference proteome</keyword>
<proteinExistence type="predicted"/>
<dbReference type="RefSeq" id="WP_015810179.1">
    <property type="nucleotide sequence ID" value="NC_013037.1"/>
</dbReference>
<sequence>MKSTDLITNILGDDRSGLVKGLDSNSGIDDVKKVEAGSECYESDTPLHNIQCYHLLLNDKSFSYKYVYYFDDSDQKIAEINLLLEYDNELDDNISFEAFEELISGLKSYFTTKYGVSKTETEKSGDHVDQFTYFQVSSVTPAIEVVFTEYTGDEEESNIEKNIKVIWQKKL</sequence>
<reference evidence="1 2" key="1">
    <citation type="journal article" date="2009" name="Stand. Genomic Sci.">
        <title>Complete genome sequence of Dyadobacter fermentans type strain (NS114).</title>
        <authorList>
            <person name="Lang E."/>
            <person name="Lapidus A."/>
            <person name="Chertkov O."/>
            <person name="Brettin T."/>
            <person name="Detter J.C."/>
            <person name="Han C."/>
            <person name="Copeland A."/>
            <person name="Glavina Del Rio T."/>
            <person name="Nolan M."/>
            <person name="Chen F."/>
            <person name="Lucas S."/>
            <person name="Tice H."/>
            <person name="Cheng J.F."/>
            <person name="Land M."/>
            <person name="Hauser L."/>
            <person name="Chang Y.J."/>
            <person name="Jeffries C.D."/>
            <person name="Kopitz M."/>
            <person name="Bruce D."/>
            <person name="Goodwin L."/>
            <person name="Pitluck S."/>
            <person name="Ovchinnikova G."/>
            <person name="Pati A."/>
            <person name="Ivanova N."/>
            <person name="Mavrommatis K."/>
            <person name="Chen A."/>
            <person name="Palaniappan K."/>
            <person name="Chain P."/>
            <person name="Bristow J."/>
            <person name="Eisen J.A."/>
            <person name="Markowitz V."/>
            <person name="Hugenholtz P."/>
            <person name="Goker M."/>
            <person name="Rohde M."/>
            <person name="Kyrpides N.C."/>
            <person name="Klenk H.P."/>
        </authorList>
    </citation>
    <scope>NUCLEOTIDE SEQUENCE [LARGE SCALE GENOMIC DNA]</scope>
    <source>
        <strain evidence="2">ATCC 700827 / DSM 18053 / CIP 107007 / KCTC 52180 / NS114</strain>
    </source>
</reference>
<protein>
    <submittedName>
        <fullName evidence="1">Uncharacterized protein</fullName>
    </submittedName>
</protein>
<name>C6W165_DYAFD</name>
<dbReference type="STRING" id="471854.Dfer_0660"/>
<evidence type="ECO:0000313" key="1">
    <source>
        <dbReference type="EMBL" id="ACT91922.1"/>
    </source>
</evidence>
<dbReference type="AlphaFoldDB" id="C6W165"/>
<dbReference type="Proteomes" id="UP000002011">
    <property type="component" value="Chromosome"/>
</dbReference>
<accession>C6W165</accession>
<organism evidence="1 2">
    <name type="scientific">Dyadobacter fermentans (strain ATCC 700827 / DSM 18053 / CIP 107007 / KCTC 52180 / NS114)</name>
    <dbReference type="NCBI Taxonomy" id="471854"/>
    <lineage>
        <taxon>Bacteria</taxon>
        <taxon>Pseudomonadati</taxon>
        <taxon>Bacteroidota</taxon>
        <taxon>Cytophagia</taxon>
        <taxon>Cytophagales</taxon>
        <taxon>Spirosomataceae</taxon>
        <taxon>Dyadobacter</taxon>
    </lineage>
</organism>
<dbReference type="KEGG" id="dfe:Dfer_0660"/>
<dbReference type="EMBL" id="CP001619">
    <property type="protein sequence ID" value="ACT91922.1"/>
    <property type="molecule type" value="Genomic_DNA"/>
</dbReference>
<dbReference type="HOGENOM" id="CLU_1560521_0_0_10"/>